<evidence type="ECO:0000313" key="4">
    <source>
        <dbReference type="WBParaSite" id="TASK_0000538401-mRNA-1"/>
    </source>
</evidence>
<keyword evidence="3" id="KW-1185">Reference proteome</keyword>
<dbReference type="InterPro" id="IPR016496">
    <property type="entry name" value="GTPase_HflX"/>
</dbReference>
<proteinExistence type="predicted"/>
<evidence type="ECO:0000259" key="1">
    <source>
        <dbReference type="PROSITE" id="PS51705"/>
    </source>
</evidence>
<feature type="domain" description="Hflx-type G" evidence="1">
    <location>
        <begin position="273"/>
        <end position="375"/>
    </location>
</feature>
<dbReference type="Pfam" id="PF01926">
    <property type="entry name" value="MMR_HSR1"/>
    <property type="match status" value="1"/>
</dbReference>
<dbReference type="Gene3D" id="3.40.50.11060">
    <property type="entry name" value="GTPase HflX, N-terminal domain"/>
    <property type="match status" value="1"/>
</dbReference>
<dbReference type="GO" id="GO:0005525">
    <property type="term" value="F:GTP binding"/>
    <property type="evidence" value="ECO:0007669"/>
    <property type="project" value="InterPro"/>
</dbReference>
<dbReference type="GO" id="GO:0043022">
    <property type="term" value="F:ribosome binding"/>
    <property type="evidence" value="ECO:0007669"/>
    <property type="project" value="TreeGrafter"/>
</dbReference>
<dbReference type="WBParaSite" id="TASK_0000538401-mRNA-1">
    <property type="protein sequence ID" value="TASK_0000538401-mRNA-1"/>
    <property type="gene ID" value="TASK_0000538401"/>
</dbReference>
<dbReference type="PROSITE" id="PS51705">
    <property type="entry name" value="G_HFLX"/>
    <property type="match status" value="1"/>
</dbReference>
<sequence>MACITMHARAVGVNRICSLMVHTFGCTFSPFNGFSQLDFLPPEYIAPLSSPHNVLIVQPVVQKAKLRRQLDLNASSADAMALSQMMKGPNEQEARSLVDSLSGWTVEDVVYMNVRSEALRNDQFFSKGVWQDLTDFVKRRLMPSSGESRKPVTAVFINWRQLRVNQLIEMQKTWRCPIFDRYTLVVQLFLLRARSREARAQAQLAELSFVRSRLAADATTASAGSSSRVRNLDHLRRVLDEQERKLTNILAEEERRREINRTKRRKRTLNQLPVVAVIGYTNAGKTSLIRALSGCSRMVASPQVFTTLDVTHHSAYLPTPNNVGSGGVGTPGLRLLLLDTIGFMADLPRDLIAAFRTTLMECLDAEIILHVIDASQPNWQKFAAYIERVLRDGGIYTRRLGEPTTTTGKQGCISPFLIRIGNKSDLGVSTDYSLKSSLMQLDVEVSCIDKTGIVELGNLIESCLISGFGWSKRKLRMPQGSETLRWLYVNAMVVRVSSCPKDAEKVICEVIFNEAAWNRFKSQFASTSYSK</sequence>
<reference evidence="2 3" key="2">
    <citation type="submission" date="2018-11" db="EMBL/GenBank/DDBJ databases">
        <authorList>
            <consortium name="Pathogen Informatics"/>
        </authorList>
    </citation>
    <scope>NUCLEOTIDE SEQUENCE [LARGE SCALE GENOMIC DNA]</scope>
</reference>
<dbReference type="Proteomes" id="UP000282613">
    <property type="component" value="Unassembled WGS sequence"/>
</dbReference>
<name>A0A0R3W5I7_TAEAS</name>
<dbReference type="InterPro" id="IPR042108">
    <property type="entry name" value="GTPase_HflX_N_sf"/>
</dbReference>
<dbReference type="GO" id="GO:0005737">
    <property type="term" value="C:cytoplasm"/>
    <property type="evidence" value="ECO:0007669"/>
    <property type="project" value="TreeGrafter"/>
</dbReference>
<organism evidence="4">
    <name type="scientific">Taenia asiatica</name>
    <name type="common">Asian tapeworm</name>
    <dbReference type="NCBI Taxonomy" id="60517"/>
    <lineage>
        <taxon>Eukaryota</taxon>
        <taxon>Metazoa</taxon>
        <taxon>Spiralia</taxon>
        <taxon>Lophotrochozoa</taxon>
        <taxon>Platyhelminthes</taxon>
        <taxon>Cestoda</taxon>
        <taxon>Eucestoda</taxon>
        <taxon>Cyclophyllidea</taxon>
        <taxon>Taeniidae</taxon>
        <taxon>Taenia</taxon>
    </lineage>
</organism>
<dbReference type="STRING" id="60517.A0A0R3W5I7"/>
<protein>
    <submittedName>
        <fullName evidence="4">Hflx-type G domain-containing protein</fullName>
    </submittedName>
</protein>
<dbReference type="OrthoDB" id="10268034at2759"/>
<reference evidence="4" key="1">
    <citation type="submission" date="2016-04" db="UniProtKB">
        <authorList>
            <consortium name="WormBaseParasite"/>
        </authorList>
    </citation>
    <scope>IDENTIFICATION</scope>
</reference>
<dbReference type="AlphaFoldDB" id="A0A0R3W5I7"/>
<dbReference type="Gene3D" id="3.40.50.300">
    <property type="entry name" value="P-loop containing nucleotide triphosphate hydrolases"/>
    <property type="match status" value="1"/>
</dbReference>
<dbReference type="SUPFAM" id="SSF52540">
    <property type="entry name" value="P-loop containing nucleoside triphosphate hydrolases"/>
    <property type="match status" value="1"/>
</dbReference>
<dbReference type="EMBL" id="UYRS01018411">
    <property type="protein sequence ID" value="VDK34976.1"/>
    <property type="molecule type" value="Genomic_DNA"/>
</dbReference>
<dbReference type="InterPro" id="IPR027417">
    <property type="entry name" value="P-loop_NTPase"/>
</dbReference>
<accession>A0A0R3W5I7</accession>
<dbReference type="PANTHER" id="PTHR10229">
    <property type="entry name" value="GTP-BINDING PROTEIN HFLX"/>
    <property type="match status" value="1"/>
</dbReference>
<dbReference type="InterPro" id="IPR006073">
    <property type="entry name" value="GTP-bd"/>
</dbReference>
<dbReference type="PANTHER" id="PTHR10229:SF0">
    <property type="entry name" value="GTP-BINDING PROTEIN 6-RELATED"/>
    <property type="match status" value="1"/>
</dbReference>
<gene>
    <name evidence="2" type="ORF">TASK_LOCUS5385</name>
</gene>
<evidence type="ECO:0000313" key="3">
    <source>
        <dbReference type="Proteomes" id="UP000282613"/>
    </source>
</evidence>
<dbReference type="InterPro" id="IPR030394">
    <property type="entry name" value="G_HFLX_dom"/>
</dbReference>
<evidence type="ECO:0000313" key="2">
    <source>
        <dbReference type="EMBL" id="VDK34976.1"/>
    </source>
</evidence>